<dbReference type="PROSITE" id="PS51468">
    <property type="entry name" value="VIT"/>
    <property type="match status" value="1"/>
</dbReference>
<gene>
    <name evidence="6" type="ORF">CNQ84_05045</name>
</gene>
<dbReference type="RefSeq" id="WP_096003825.1">
    <property type="nucleotide sequence ID" value="NZ_NTMR01000005.1"/>
</dbReference>
<accession>A0A2A3MKB3</accession>
<feature type="chain" id="PRO_5012539629" evidence="3">
    <location>
        <begin position="22"/>
        <end position="659"/>
    </location>
</feature>
<feature type="signal peptide" evidence="3">
    <location>
        <begin position="1"/>
        <end position="21"/>
    </location>
</feature>
<dbReference type="AlphaFoldDB" id="A0A2A3MKB3"/>
<dbReference type="PROSITE" id="PS50234">
    <property type="entry name" value="VWFA"/>
    <property type="match status" value="1"/>
</dbReference>
<dbReference type="EMBL" id="NTMR01000005">
    <property type="protein sequence ID" value="PBK05157.1"/>
    <property type="molecule type" value="Genomic_DNA"/>
</dbReference>
<dbReference type="Pfam" id="PF08487">
    <property type="entry name" value="VIT"/>
    <property type="match status" value="1"/>
</dbReference>
<feature type="transmembrane region" description="Helical" evidence="2">
    <location>
        <begin position="636"/>
        <end position="654"/>
    </location>
</feature>
<feature type="domain" description="VIT" evidence="5">
    <location>
        <begin position="30"/>
        <end position="158"/>
    </location>
</feature>
<dbReference type="InterPro" id="IPR002035">
    <property type="entry name" value="VWF_A"/>
</dbReference>
<keyword evidence="2" id="KW-1133">Transmembrane helix</keyword>
<proteinExistence type="predicted"/>
<dbReference type="InterPro" id="IPR013694">
    <property type="entry name" value="VIT"/>
</dbReference>
<feature type="domain" description="VWFA" evidence="4">
    <location>
        <begin position="309"/>
        <end position="479"/>
    </location>
</feature>
<evidence type="ECO:0000256" key="3">
    <source>
        <dbReference type="SAM" id="SignalP"/>
    </source>
</evidence>
<evidence type="ECO:0000259" key="4">
    <source>
        <dbReference type="PROSITE" id="PS50234"/>
    </source>
</evidence>
<dbReference type="Proteomes" id="UP000242313">
    <property type="component" value="Unassembled WGS sequence"/>
</dbReference>
<keyword evidence="2" id="KW-0472">Membrane</keyword>
<evidence type="ECO:0000256" key="2">
    <source>
        <dbReference type="SAM" id="Phobius"/>
    </source>
</evidence>
<evidence type="ECO:0000256" key="1">
    <source>
        <dbReference type="SAM" id="MobiDB-lite"/>
    </source>
</evidence>
<dbReference type="Pfam" id="PF13768">
    <property type="entry name" value="VWA_3"/>
    <property type="match status" value="1"/>
</dbReference>
<dbReference type="InterPro" id="IPR022440">
    <property type="entry name" value="CHP03788"/>
</dbReference>
<evidence type="ECO:0000313" key="6">
    <source>
        <dbReference type="EMBL" id="PBK05157.1"/>
    </source>
</evidence>
<keyword evidence="2" id="KW-0812">Transmembrane</keyword>
<protein>
    <submittedName>
        <fullName evidence="6">Marine proteobacterial sortase target protein</fullName>
    </submittedName>
</protein>
<dbReference type="SUPFAM" id="SSF53300">
    <property type="entry name" value="vWA-like"/>
    <property type="match status" value="1"/>
</dbReference>
<dbReference type="SMART" id="SM00609">
    <property type="entry name" value="VIT"/>
    <property type="match status" value="1"/>
</dbReference>
<dbReference type="SMART" id="SM00327">
    <property type="entry name" value="VWA"/>
    <property type="match status" value="1"/>
</dbReference>
<organism evidence="6 7">
    <name type="scientific">Pseudomonas abyssi</name>
    <dbReference type="NCBI Taxonomy" id="170540"/>
    <lineage>
        <taxon>Bacteria</taxon>
        <taxon>Pseudomonadati</taxon>
        <taxon>Pseudomonadota</taxon>
        <taxon>Gammaproteobacteria</taxon>
        <taxon>Pseudomonadales</taxon>
        <taxon>Pseudomonadaceae</taxon>
        <taxon>Pseudomonas</taxon>
    </lineage>
</organism>
<evidence type="ECO:0000259" key="5">
    <source>
        <dbReference type="PROSITE" id="PS51468"/>
    </source>
</evidence>
<dbReference type="PANTHER" id="PTHR45737:SF6">
    <property type="entry name" value="VON WILLEBRAND FACTOR A DOMAIN-CONTAINING PROTEIN 5A"/>
    <property type="match status" value="1"/>
</dbReference>
<dbReference type="PANTHER" id="PTHR45737">
    <property type="entry name" value="VON WILLEBRAND FACTOR A DOMAIN-CONTAINING PROTEIN 5A"/>
    <property type="match status" value="1"/>
</dbReference>
<keyword evidence="3" id="KW-0732">Signal</keyword>
<name>A0A2A3MKB3_9PSED</name>
<dbReference type="InterPro" id="IPR036465">
    <property type="entry name" value="vWFA_dom_sf"/>
</dbReference>
<feature type="region of interest" description="Disordered" evidence="1">
    <location>
        <begin position="178"/>
        <end position="204"/>
    </location>
</feature>
<evidence type="ECO:0000313" key="7">
    <source>
        <dbReference type="Proteomes" id="UP000242313"/>
    </source>
</evidence>
<sequence>MKTAFIWLVLLGALASLNAQAAANDQPGTGSFLLRADDGSWQPALLLNTDMQVQISGPVAEVQIRQSFSNPGGAFAEGRYVLPTSENAAIHAMTLEIGERRINGQIQEREQARKTYEQARDNGQQTGLVEQERPNLFSTSVANIGAGETISVILSYTELLQPDAGRYSLRLPLTMTPRYNARPQPVDGQQQPVAASDARPEGPIVGSLWRDGPSHQADIHINLHSGFALHEVSSPSHAISSHFDGRQYRIQLQDNPVVMDRDFVLNWQLPSEAGNQVAVFTEQVGDDHYALMMLSPAAEPVSRERQPREVFLILDTSGSMQGERIRQARDSLIQALGRLQPEDRFNVLEFNSEYSMLYREPVNATQDNLQEARSWVAGLPAGGGTEMLPVLREALTQPNEPGYLRQLIFITDGSVSNEREVLQMIQQRLRQARIFTVGIGASPNSFLLRKAAEVGRGQFTSIDDRAGIEDAMERLFEKLESPVLTHLQLELPEGIDAEIWPQKLPDLYSDQPLLIAMKLNQLPEKVALHGRQPEPWEQHLHIPEPQQGNGIARIWARRKIEAAMDRLNEGAGEDEVRDLVLPVALEHQLMSRFTSFVAVEEQPVRAADEPLDSQRVPNLNPVDHRLYPQTSLGLNGLWALALALLLAGLLILNWKPRHA</sequence>
<reference evidence="6 7" key="1">
    <citation type="submission" date="2017-09" db="EMBL/GenBank/DDBJ databases">
        <title>Pseudomonas abyssi sp. nov. isolated from Abyssopelagic Water.</title>
        <authorList>
            <person name="Wei Y."/>
        </authorList>
    </citation>
    <scope>NUCLEOTIDE SEQUENCE [LARGE SCALE GENOMIC DNA]</scope>
    <source>
        <strain evidence="6 7">MT5</strain>
    </source>
</reference>
<dbReference type="NCBIfam" id="TIGR03788">
    <property type="entry name" value="marine_srt_targ"/>
    <property type="match status" value="1"/>
</dbReference>
<comment type="caution">
    <text evidence="6">The sequence shown here is derived from an EMBL/GenBank/DDBJ whole genome shotgun (WGS) entry which is preliminary data.</text>
</comment>
<keyword evidence="7" id="KW-1185">Reference proteome</keyword>
<dbReference type="Gene3D" id="3.40.50.410">
    <property type="entry name" value="von Willebrand factor, type A domain"/>
    <property type="match status" value="1"/>
</dbReference>